<dbReference type="EMBL" id="AYSL01000896">
    <property type="protein sequence ID" value="KTF06854.1"/>
    <property type="molecule type" value="Genomic_DNA"/>
</dbReference>
<protein>
    <submittedName>
        <fullName evidence="2">Uncharacterized protein</fullName>
    </submittedName>
</protein>
<evidence type="ECO:0000256" key="1">
    <source>
        <dbReference type="SAM" id="MobiDB-lite"/>
    </source>
</evidence>
<sequence>MRYPTKANHGNTHDGDDDCGDNKGKLGADLGERFWWHDTSLKCQLRLALDWV</sequence>
<proteinExistence type="predicted"/>
<organism evidence="2">
    <name type="scientific">marine sediment metagenome</name>
    <dbReference type="NCBI Taxonomy" id="412755"/>
    <lineage>
        <taxon>unclassified sequences</taxon>
        <taxon>metagenomes</taxon>
        <taxon>ecological metagenomes</taxon>
    </lineage>
</organism>
<feature type="region of interest" description="Disordered" evidence="1">
    <location>
        <begin position="1"/>
        <end position="22"/>
    </location>
</feature>
<comment type="caution">
    <text evidence="2">The sequence shown here is derived from an EMBL/GenBank/DDBJ whole genome shotgun (WGS) entry which is preliminary data.</text>
</comment>
<accession>A0A1B6NTP7</accession>
<evidence type="ECO:0000313" key="2">
    <source>
        <dbReference type="EMBL" id="KTF06854.1"/>
    </source>
</evidence>
<gene>
    <name evidence="2" type="ORF">MGSAQ_001648</name>
</gene>
<dbReference type="AlphaFoldDB" id="A0A1B6NTP7"/>
<reference evidence="2" key="1">
    <citation type="submission" date="2013-11" db="EMBL/GenBank/DDBJ databases">
        <title>Microbial diversity, functional groups and degradation webs in Northern and Southern Mediterranean and Red Sea marine crude oil polluted sites.</title>
        <authorList>
            <person name="Daffonchio D."/>
            <person name="Mapelli F."/>
            <person name="Ferrer M."/>
            <person name="Richter M."/>
            <person name="Cherif A."/>
            <person name="Malkawi H.I."/>
            <person name="Yakimov M.M."/>
            <person name="Abdel-Fattah Y.R."/>
            <person name="Blaghen M."/>
            <person name="Golyshin P.N."/>
            <person name="Kalogerakis N."/>
            <person name="Boon N."/>
            <person name="Magagnini M."/>
            <person name="Fava F."/>
        </authorList>
    </citation>
    <scope>NUCLEOTIDE SEQUENCE</scope>
</reference>
<name>A0A1B6NTP7_9ZZZZ</name>